<comment type="caution">
    <text evidence="2">The sequence shown here is derived from an EMBL/GenBank/DDBJ whole genome shotgun (WGS) entry which is preliminary data.</text>
</comment>
<reference evidence="2" key="2">
    <citation type="submission" date="2020-09" db="EMBL/GenBank/DDBJ databases">
        <authorList>
            <person name="Sun Q."/>
            <person name="Zhou Y."/>
        </authorList>
    </citation>
    <scope>NUCLEOTIDE SEQUENCE</scope>
    <source>
        <strain evidence="2">CGMCC 4.5737</strain>
    </source>
</reference>
<dbReference type="Proteomes" id="UP000637578">
    <property type="component" value="Unassembled WGS sequence"/>
</dbReference>
<gene>
    <name evidence="2" type="ORF">GCM10012275_63570</name>
</gene>
<reference evidence="2" key="1">
    <citation type="journal article" date="2014" name="Int. J. Syst. Evol. Microbiol.">
        <title>Complete genome sequence of Corynebacterium casei LMG S-19264T (=DSM 44701T), isolated from a smear-ripened cheese.</title>
        <authorList>
            <consortium name="US DOE Joint Genome Institute (JGI-PGF)"/>
            <person name="Walter F."/>
            <person name="Albersmeier A."/>
            <person name="Kalinowski J."/>
            <person name="Ruckert C."/>
        </authorList>
    </citation>
    <scope>NUCLEOTIDE SEQUENCE</scope>
    <source>
        <strain evidence="2">CGMCC 4.5737</strain>
    </source>
</reference>
<sequence length="67" mass="7437">MALEPLLDLAKQTAGSPQRNLVVQSASHQPLALSPTDPRLERNRMHGMTSRTESINMPRGWKTNGSR</sequence>
<feature type="region of interest" description="Disordered" evidence="1">
    <location>
        <begin position="1"/>
        <end position="67"/>
    </location>
</feature>
<evidence type="ECO:0000313" key="3">
    <source>
        <dbReference type="Proteomes" id="UP000637578"/>
    </source>
</evidence>
<proteinExistence type="predicted"/>
<organism evidence="2 3">
    <name type="scientific">Longimycelium tulufanense</name>
    <dbReference type="NCBI Taxonomy" id="907463"/>
    <lineage>
        <taxon>Bacteria</taxon>
        <taxon>Bacillati</taxon>
        <taxon>Actinomycetota</taxon>
        <taxon>Actinomycetes</taxon>
        <taxon>Pseudonocardiales</taxon>
        <taxon>Pseudonocardiaceae</taxon>
        <taxon>Longimycelium</taxon>
    </lineage>
</organism>
<dbReference type="AlphaFoldDB" id="A0A8J3FY14"/>
<protein>
    <submittedName>
        <fullName evidence="2">Uncharacterized protein</fullName>
    </submittedName>
</protein>
<keyword evidence="3" id="KW-1185">Reference proteome</keyword>
<name>A0A8J3FY14_9PSEU</name>
<dbReference type="EMBL" id="BMMK01000069">
    <property type="protein sequence ID" value="GGM84196.1"/>
    <property type="molecule type" value="Genomic_DNA"/>
</dbReference>
<evidence type="ECO:0000256" key="1">
    <source>
        <dbReference type="SAM" id="MobiDB-lite"/>
    </source>
</evidence>
<accession>A0A8J3FY14</accession>
<feature type="compositionally biased region" description="Polar residues" evidence="1">
    <location>
        <begin position="13"/>
        <end position="28"/>
    </location>
</feature>
<evidence type="ECO:0000313" key="2">
    <source>
        <dbReference type="EMBL" id="GGM84196.1"/>
    </source>
</evidence>